<evidence type="ECO:0000256" key="4">
    <source>
        <dbReference type="ARBA" id="ARBA00023277"/>
    </source>
</evidence>
<evidence type="ECO:0000313" key="11">
    <source>
        <dbReference type="Proteomes" id="UP000245412"/>
    </source>
</evidence>
<feature type="domain" description="Amidohydrolase-related" evidence="9">
    <location>
        <begin position="49"/>
        <end position="372"/>
    </location>
</feature>
<evidence type="ECO:0000256" key="3">
    <source>
        <dbReference type="ARBA" id="ARBA00022801"/>
    </source>
</evidence>
<dbReference type="GO" id="GO:0006046">
    <property type="term" value="P:N-acetylglucosamine catabolic process"/>
    <property type="evidence" value="ECO:0007669"/>
    <property type="project" value="TreeGrafter"/>
</dbReference>
<dbReference type="EMBL" id="QGGY01000006">
    <property type="protein sequence ID" value="PWJ75653.1"/>
    <property type="molecule type" value="Genomic_DNA"/>
</dbReference>
<dbReference type="GO" id="GO:0046872">
    <property type="term" value="F:metal ion binding"/>
    <property type="evidence" value="ECO:0007669"/>
    <property type="project" value="UniProtKB-KW"/>
</dbReference>
<keyword evidence="4 5" id="KW-0119">Carbohydrate metabolism</keyword>
<dbReference type="Pfam" id="PF01979">
    <property type="entry name" value="Amidohydro_1"/>
    <property type="match status" value="1"/>
</dbReference>
<feature type="binding site" evidence="7">
    <location>
        <position position="222"/>
    </location>
    <ligand>
        <name>substrate</name>
    </ligand>
</feature>
<reference evidence="10 11" key="1">
    <citation type="submission" date="2018-05" db="EMBL/GenBank/DDBJ databases">
        <authorList>
            <person name="Goeker M."/>
            <person name="Huntemann M."/>
            <person name="Clum A."/>
            <person name="Pillay M."/>
            <person name="Palaniappan K."/>
            <person name="Varghese N."/>
            <person name="Mikhailova N."/>
            <person name="Stamatis D."/>
            <person name="Reddy T."/>
            <person name="Daum C."/>
            <person name="Shapiro N."/>
            <person name="Ivanova N."/>
            <person name="Kyrpides N."/>
            <person name="Woyke T."/>
        </authorList>
    </citation>
    <scope>NUCLEOTIDE SEQUENCE [LARGE SCALE GENOMIC DNA]</scope>
    <source>
        <strain evidence="10 11">DSM 26524</strain>
    </source>
</reference>
<feature type="binding site" evidence="8">
    <location>
        <position position="190"/>
    </location>
    <ligand>
        <name>Zn(2+)</name>
        <dbReference type="ChEBI" id="CHEBI:29105"/>
    </ligand>
</feature>
<keyword evidence="2 8" id="KW-0479">Metal-binding</keyword>
<evidence type="ECO:0000259" key="9">
    <source>
        <dbReference type="Pfam" id="PF01979"/>
    </source>
</evidence>
<dbReference type="PANTHER" id="PTHR11113">
    <property type="entry name" value="N-ACETYLGLUCOSAMINE-6-PHOSPHATE DEACETYLASE"/>
    <property type="match status" value="1"/>
</dbReference>
<dbReference type="RefSeq" id="WP_109626579.1">
    <property type="nucleotide sequence ID" value="NZ_CABJAT010000006.1"/>
</dbReference>
<dbReference type="InterPro" id="IPR006680">
    <property type="entry name" value="Amidohydro-rel"/>
</dbReference>
<comment type="cofactor">
    <cofactor evidence="8">
        <name>a divalent metal cation</name>
        <dbReference type="ChEBI" id="CHEBI:60240"/>
    </cofactor>
    <text evidence="8">Binds 1 divalent metal cation per subunit.</text>
</comment>
<feature type="binding site" evidence="8">
    <location>
        <position position="125"/>
    </location>
    <ligand>
        <name>Zn(2+)</name>
        <dbReference type="ChEBI" id="CHEBI:29105"/>
    </ligand>
</feature>
<feature type="binding site" evidence="7">
    <location>
        <begin position="302"/>
        <end position="304"/>
    </location>
    <ligand>
        <name>substrate</name>
    </ligand>
</feature>
<keyword evidence="11" id="KW-1185">Reference proteome</keyword>
<dbReference type="Proteomes" id="UP000245412">
    <property type="component" value="Unassembled WGS sequence"/>
</dbReference>
<evidence type="ECO:0000256" key="1">
    <source>
        <dbReference type="ARBA" id="ARBA00010716"/>
    </source>
</evidence>
<feature type="active site" description="Proton donor/acceptor" evidence="6">
    <location>
        <position position="269"/>
    </location>
</feature>
<dbReference type="AlphaFoldDB" id="A0AB73T4D4"/>
<name>A0AB73T4D4_9FIRM</name>
<dbReference type="GO" id="GO:0008448">
    <property type="term" value="F:N-acetylglucosamine-6-phosphate deacetylase activity"/>
    <property type="evidence" value="ECO:0007669"/>
    <property type="project" value="InterPro"/>
</dbReference>
<evidence type="ECO:0000256" key="2">
    <source>
        <dbReference type="ARBA" id="ARBA00022723"/>
    </source>
</evidence>
<dbReference type="InterPro" id="IPR032466">
    <property type="entry name" value="Metal_Hydrolase"/>
</dbReference>
<evidence type="ECO:0000256" key="7">
    <source>
        <dbReference type="PIRSR" id="PIRSR038994-2"/>
    </source>
</evidence>
<dbReference type="Gene3D" id="3.20.20.140">
    <property type="entry name" value="Metal-dependent hydrolases"/>
    <property type="match status" value="1"/>
</dbReference>
<dbReference type="Gene3D" id="2.30.40.10">
    <property type="entry name" value="Urease, subunit C, domain 1"/>
    <property type="match status" value="1"/>
</dbReference>
<comment type="caution">
    <text evidence="10">The sequence shown here is derived from an EMBL/GenBank/DDBJ whole genome shotgun (WGS) entry which is preliminary data.</text>
</comment>
<feature type="binding site" evidence="7">
    <location>
        <position position="246"/>
    </location>
    <ligand>
        <name>substrate</name>
    </ligand>
</feature>
<proteinExistence type="inferred from homology"/>
<feature type="binding site" evidence="8">
    <location>
        <position position="211"/>
    </location>
    <ligand>
        <name>Zn(2+)</name>
        <dbReference type="ChEBI" id="CHEBI:29105"/>
    </ligand>
</feature>
<evidence type="ECO:0000256" key="8">
    <source>
        <dbReference type="PIRSR" id="PIRSR038994-3"/>
    </source>
</evidence>
<evidence type="ECO:0000256" key="5">
    <source>
        <dbReference type="PIRNR" id="PIRNR038994"/>
    </source>
</evidence>
<dbReference type="NCBIfam" id="TIGR00221">
    <property type="entry name" value="nagA"/>
    <property type="match status" value="1"/>
</dbReference>
<feature type="binding site" evidence="7">
    <location>
        <position position="136"/>
    </location>
    <ligand>
        <name>substrate</name>
    </ligand>
</feature>
<dbReference type="InterPro" id="IPR011059">
    <property type="entry name" value="Metal-dep_hydrolase_composite"/>
</dbReference>
<dbReference type="InterPro" id="IPR003764">
    <property type="entry name" value="GlcNAc_6-P_deAcase"/>
</dbReference>
<dbReference type="SUPFAM" id="SSF51338">
    <property type="entry name" value="Composite domain of metallo-dependent hydrolases"/>
    <property type="match status" value="1"/>
</dbReference>
<protein>
    <submittedName>
        <fullName evidence="10">N-acetylglucosamine-6-phosphate deacetylase</fullName>
    </submittedName>
</protein>
<sequence length="379" mass="40239">MIIKNAMVFTERGGFKTKDICMRDGLFIDSEMAAADPDEEVIEADGLYAVPGLTDLHFHGCVGYDFCDGTHEAFRAIADYEAANGITSIVPATMTFSEEKLTEICSAAASYKSETGAILCGINMEGPFICPAKKGAQNGQYIHKPDIGMFKRLQAASGSLVKLVDIAPEVEGSMEFIEALHNEVGISLAHTTADYDTALKAYNAGARQATHLYNAMPAFSHRAPGVIGAACDSPHCRVELICDGVHIHPSVVRTTFKMFGDDRIILISDSMMATGLTDGDYSLGGQAVKVVGNLATLADGTIAGSATNLMDCVRTAVKKMGISLESAIKCAAVNSAKAAGIYDKYGSITPGKIANLVLLDKDLKLAGVYLRGKKYPEAE</sequence>
<organism evidence="10 11">
    <name type="scientific">Murimonas intestini</name>
    <dbReference type="NCBI Taxonomy" id="1337051"/>
    <lineage>
        <taxon>Bacteria</taxon>
        <taxon>Bacillati</taxon>
        <taxon>Bacillota</taxon>
        <taxon>Clostridia</taxon>
        <taxon>Lachnospirales</taxon>
        <taxon>Lachnospiraceae</taxon>
        <taxon>Murimonas</taxon>
    </lineage>
</organism>
<keyword evidence="3 5" id="KW-0378">Hydrolase</keyword>
<gene>
    <name evidence="10" type="ORF">C7383_106223</name>
</gene>
<dbReference type="CDD" id="cd00854">
    <property type="entry name" value="NagA"/>
    <property type="match status" value="1"/>
</dbReference>
<accession>A0AB73T4D4</accession>
<evidence type="ECO:0000313" key="10">
    <source>
        <dbReference type="EMBL" id="PWJ75653.1"/>
    </source>
</evidence>
<dbReference type="PIRSF" id="PIRSF038994">
    <property type="entry name" value="NagA"/>
    <property type="match status" value="1"/>
</dbReference>
<dbReference type="SUPFAM" id="SSF51556">
    <property type="entry name" value="Metallo-dependent hydrolases"/>
    <property type="match status" value="1"/>
</dbReference>
<feature type="binding site" evidence="7">
    <location>
        <begin position="214"/>
        <end position="215"/>
    </location>
    <ligand>
        <name>substrate</name>
    </ligand>
</feature>
<dbReference type="PANTHER" id="PTHR11113:SF14">
    <property type="entry name" value="N-ACETYLGLUCOSAMINE-6-PHOSPHATE DEACETYLASE"/>
    <property type="match status" value="1"/>
</dbReference>
<comment type="similarity">
    <text evidence="1 5">Belongs to the metallo-dependent hydrolases superfamily. NagA family.</text>
</comment>
<evidence type="ECO:0000256" key="6">
    <source>
        <dbReference type="PIRSR" id="PIRSR038994-1"/>
    </source>
</evidence>